<evidence type="ECO:0000256" key="1">
    <source>
        <dbReference type="SAM" id="MobiDB-lite"/>
    </source>
</evidence>
<evidence type="ECO:0000313" key="3">
    <source>
        <dbReference type="Proteomes" id="UP001153269"/>
    </source>
</evidence>
<keyword evidence="3" id="KW-1185">Reference proteome</keyword>
<dbReference type="AlphaFoldDB" id="A0A9N7VHI7"/>
<evidence type="ECO:0000313" key="2">
    <source>
        <dbReference type="EMBL" id="CAB1451053.1"/>
    </source>
</evidence>
<protein>
    <submittedName>
        <fullName evidence="2">Uncharacterized protein</fullName>
    </submittedName>
</protein>
<feature type="region of interest" description="Disordered" evidence="1">
    <location>
        <begin position="21"/>
        <end position="40"/>
    </location>
</feature>
<comment type="caution">
    <text evidence="2">The sequence shown here is derived from an EMBL/GenBank/DDBJ whole genome shotgun (WGS) entry which is preliminary data.</text>
</comment>
<reference evidence="2" key="1">
    <citation type="submission" date="2020-03" db="EMBL/GenBank/DDBJ databases">
        <authorList>
            <person name="Weist P."/>
        </authorList>
    </citation>
    <scope>NUCLEOTIDE SEQUENCE</scope>
</reference>
<dbReference type="Proteomes" id="UP001153269">
    <property type="component" value="Unassembled WGS sequence"/>
</dbReference>
<gene>
    <name evidence="2" type="ORF">PLEPLA_LOCUS38746</name>
</gene>
<sequence>MAAGDTSGETRTLSALRLVHSVSSDSSGRGASLGGDGSARGYRVVTSGGGAVVKRFTSDSGVGKEVLLPCAFVVRRQSRVAKFLPAKEMHSALVQSATIPVDIRLGPVHHLEADTSQYHILASRGQ</sequence>
<accession>A0A9N7VHI7</accession>
<name>A0A9N7VHI7_PLEPL</name>
<dbReference type="EMBL" id="CADEAL010004074">
    <property type="protein sequence ID" value="CAB1451053.1"/>
    <property type="molecule type" value="Genomic_DNA"/>
</dbReference>
<organism evidence="2 3">
    <name type="scientific">Pleuronectes platessa</name>
    <name type="common">European plaice</name>
    <dbReference type="NCBI Taxonomy" id="8262"/>
    <lineage>
        <taxon>Eukaryota</taxon>
        <taxon>Metazoa</taxon>
        <taxon>Chordata</taxon>
        <taxon>Craniata</taxon>
        <taxon>Vertebrata</taxon>
        <taxon>Euteleostomi</taxon>
        <taxon>Actinopterygii</taxon>
        <taxon>Neopterygii</taxon>
        <taxon>Teleostei</taxon>
        <taxon>Neoteleostei</taxon>
        <taxon>Acanthomorphata</taxon>
        <taxon>Carangaria</taxon>
        <taxon>Pleuronectiformes</taxon>
        <taxon>Pleuronectoidei</taxon>
        <taxon>Pleuronectidae</taxon>
        <taxon>Pleuronectes</taxon>
    </lineage>
</organism>
<proteinExistence type="predicted"/>